<proteinExistence type="predicted"/>
<gene>
    <name evidence="1" type="ORF">P154DRAFT_97481</name>
</gene>
<dbReference type="Proteomes" id="UP000799779">
    <property type="component" value="Unassembled WGS sequence"/>
</dbReference>
<dbReference type="AlphaFoldDB" id="A0A6A5VW00"/>
<protein>
    <submittedName>
        <fullName evidence="1">Uncharacterized protein</fullName>
    </submittedName>
</protein>
<name>A0A6A5VW00_9PLEO</name>
<accession>A0A6A5VW00</accession>
<keyword evidence="2" id="KW-1185">Reference proteome</keyword>
<reference evidence="1" key="1">
    <citation type="journal article" date="2020" name="Stud. Mycol.">
        <title>101 Dothideomycetes genomes: a test case for predicting lifestyles and emergence of pathogens.</title>
        <authorList>
            <person name="Haridas S."/>
            <person name="Albert R."/>
            <person name="Binder M."/>
            <person name="Bloem J."/>
            <person name="Labutti K."/>
            <person name="Salamov A."/>
            <person name="Andreopoulos B."/>
            <person name="Baker S."/>
            <person name="Barry K."/>
            <person name="Bills G."/>
            <person name="Bluhm B."/>
            <person name="Cannon C."/>
            <person name="Castanera R."/>
            <person name="Culley D."/>
            <person name="Daum C."/>
            <person name="Ezra D."/>
            <person name="Gonzalez J."/>
            <person name="Henrissat B."/>
            <person name="Kuo A."/>
            <person name="Liang C."/>
            <person name="Lipzen A."/>
            <person name="Lutzoni F."/>
            <person name="Magnuson J."/>
            <person name="Mondo S."/>
            <person name="Nolan M."/>
            <person name="Ohm R."/>
            <person name="Pangilinan J."/>
            <person name="Park H.-J."/>
            <person name="Ramirez L."/>
            <person name="Alfaro M."/>
            <person name="Sun H."/>
            <person name="Tritt A."/>
            <person name="Yoshinaga Y."/>
            <person name="Zwiers L.-H."/>
            <person name="Turgeon B."/>
            <person name="Goodwin S."/>
            <person name="Spatafora J."/>
            <person name="Crous P."/>
            <person name="Grigoriev I."/>
        </authorList>
    </citation>
    <scope>NUCLEOTIDE SEQUENCE</scope>
    <source>
        <strain evidence="1">CBS 123094</strain>
    </source>
</reference>
<evidence type="ECO:0000313" key="1">
    <source>
        <dbReference type="EMBL" id="KAF1993154.1"/>
    </source>
</evidence>
<dbReference type="EMBL" id="ML977726">
    <property type="protein sequence ID" value="KAF1993154.1"/>
    <property type="molecule type" value="Genomic_DNA"/>
</dbReference>
<organism evidence="1 2">
    <name type="scientific">Amniculicola lignicola CBS 123094</name>
    <dbReference type="NCBI Taxonomy" id="1392246"/>
    <lineage>
        <taxon>Eukaryota</taxon>
        <taxon>Fungi</taxon>
        <taxon>Dikarya</taxon>
        <taxon>Ascomycota</taxon>
        <taxon>Pezizomycotina</taxon>
        <taxon>Dothideomycetes</taxon>
        <taxon>Pleosporomycetidae</taxon>
        <taxon>Pleosporales</taxon>
        <taxon>Amniculicolaceae</taxon>
        <taxon>Amniculicola</taxon>
    </lineage>
</organism>
<evidence type="ECO:0000313" key="2">
    <source>
        <dbReference type="Proteomes" id="UP000799779"/>
    </source>
</evidence>
<dbReference type="OrthoDB" id="3679304at2759"/>
<sequence>MHFPSWPTPDNLVPCFLSLEIYKEDVKELAMVLFKVEVDWIADVFQVVHHNGMVQIIPHSEFTLKGVLDDDVVAVFGAKIHSAIAECPVRARELAEGKRRTECVSMTFSKDEGTISLTMGLETGVLIQNKLNSKITT</sequence>